<keyword evidence="4" id="KW-0408">Iron</keyword>
<dbReference type="PROSITE" id="PS00198">
    <property type="entry name" value="4FE4S_FER_1"/>
    <property type="match status" value="1"/>
</dbReference>
<comment type="catalytic activity">
    <reaction evidence="8">
        <text>5,6-dihydrothymine + NAD(+) = thymine + NADH + H(+)</text>
        <dbReference type="Rhea" id="RHEA:28791"/>
        <dbReference type="ChEBI" id="CHEBI:15378"/>
        <dbReference type="ChEBI" id="CHEBI:17821"/>
        <dbReference type="ChEBI" id="CHEBI:27468"/>
        <dbReference type="ChEBI" id="CHEBI:57540"/>
        <dbReference type="ChEBI" id="CHEBI:57945"/>
        <dbReference type="EC" id="1.3.1.1"/>
    </reaction>
</comment>
<evidence type="ECO:0000259" key="13">
    <source>
        <dbReference type="PROSITE" id="PS51379"/>
    </source>
</evidence>
<name>A0A4Y1ZGD0_9BACL</name>
<dbReference type="PROSITE" id="PS51379">
    <property type="entry name" value="4FE4S_FER_2"/>
    <property type="match status" value="2"/>
</dbReference>
<accession>A0A4Y1ZGD0</accession>
<keyword evidence="2" id="KW-0479">Metal-binding</keyword>
<dbReference type="InterPro" id="IPR005720">
    <property type="entry name" value="Dihydroorotate_DH_cat"/>
</dbReference>
<gene>
    <name evidence="14" type="ORF">NBRC111894_3587</name>
</gene>
<comment type="catalytic activity">
    <reaction evidence="9">
        <text>5,6-dihydrouracil + NAD(+) = uracil + NADH + H(+)</text>
        <dbReference type="Rhea" id="RHEA:20189"/>
        <dbReference type="ChEBI" id="CHEBI:15378"/>
        <dbReference type="ChEBI" id="CHEBI:15901"/>
        <dbReference type="ChEBI" id="CHEBI:17568"/>
        <dbReference type="ChEBI" id="CHEBI:57540"/>
        <dbReference type="ChEBI" id="CHEBI:57945"/>
        <dbReference type="EC" id="1.3.1.1"/>
    </reaction>
</comment>
<evidence type="ECO:0000256" key="6">
    <source>
        <dbReference type="ARBA" id="ARBA00030119"/>
    </source>
</evidence>
<evidence type="ECO:0000256" key="5">
    <source>
        <dbReference type="ARBA" id="ARBA00023014"/>
    </source>
</evidence>
<evidence type="ECO:0000256" key="10">
    <source>
        <dbReference type="ARBA" id="ARBA00049578"/>
    </source>
</evidence>
<sequence length="181" mass="20078">MVAECATQPDIQVPISGIGGIENWQDAVEFMLMGASNVQVCTAAMHHGFRIVEDMIDGLTNYLDEKGLNSAMDLVGQSVSKYKKWGDLDLNHKRVARINQDYCIHCNKCHISCEDAAHQCIEFYTESDGTRALKVREQDCVGCNLCSIVCPAEGAIEMIEQPSDVSMTWNERQRLISVFGG</sequence>
<evidence type="ECO:0000256" key="11">
    <source>
        <dbReference type="ARBA" id="ARBA00049714"/>
    </source>
</evidence>
<dbReference type="Pfam" id="PF01180">
    <property type="entry name" value="DHO_dh"/>
    <property type="match status" value="1"/>
</dbReference>
<dbReference type="Proteomes" id="UP000319716">
    <property type="component" value="Unassembled WGS sequence"/>
</dbReference>
<dbReference type="GO" id="GO:0004159">
    <property type="term" value="F:dihydropyrimidine dehydrogenase (NAD+) activity"/>
    <property type="evidence" value="ECO:0007669"/>
    <property type="project" value="UniProtKB-EC"/>
</dbReference>
<dbReference type="InterPro" id="IPR017896">
    <property type="entry name" value="4Fe4S_Fe-S-bd"/>
</dbReference>
<proteinExistence type="inferred from homology"/>
<evidence type="ECO:0000256" key="9">
    <source>
        <dbReference type="ARBA" id="ARBA00048792"/>
    </source>
</evidence>
<organism evidence="14 15">
    <name type="scientific">Sporolactobacillus inulinus</name>
    <dbReference type="NCBI Taxonomy" id="2078"/>
    <lineage>
        <taxon>Bacteria</taxon>
        <taxon>Bacillati</taxon>
        <taxon>Bacillota</taxon>
        <taxon>Bacilli</taxon>
        <taxon>Bacillales</taxon>
        <taxon>Sporolactobacillaceae</taxon>
        <taxon>Sporolactobacillus</taxon>
    </lineage>
</organism>
<keyword evidence="5" id="KW-0411">Iron-sulfur</keyword>
<feature type="domain" description="4Fe-4S ferredoxin-type" evidence="13">
    <location>
        <begin position="131"/>
        <end position="161"/>
    </location>
</feature>
<dbReference type="PANTHER" id="PTHR43073:SF2">
    <property type="entry name" value="DIHYDROPYRIMIDINE DEHYDROGENASE [NADP(+)]"/>
    <property type="match status" value="1"/>
</dbReference>
<dbReference type="Pfam" id="PF14697">
    <property type="entry name" value="Fer4_21"/>
    <property type="match status" value="1"/>
</dbReference>
<evidence type="ECO:0000313" key="14">
    <source>
        <dbReference type="EMBL" id="GAY78033.1"/>
    </source>
</evidence>
<protein>
    <recommendedName>
        <fullName evidence="12">dihydrouracil dehydrogenase (NAD(+))</fullName>
        <ecNumber evidence="12">1.3.1.1</ecNumber>
    </recommendedName>
    <alternativeName>
        <fullName evidence="7">Dihydrothymine dehydrogenase</fullName>
    </alternativeName>
    <alternativeName>
        <fullName evidence="6">Dihydrouracil dehydrogenase</fullName>
    </alternativeName>
</protein>
<dbReference type="SUPFAM" id="SSF51395">
    <property type="entry name" value="FMN-linked oxidoreductases"/>
    <property type="match status" value="1"/>
</dbReference>
<feature type="domain" description="4Fe-4S ferredoxin-type" evidence="13">
    <location>
        <begin position="94"/>
        <end position="123"/>
    </location>
</feature>
<reference evidence="14 15" key="1">
    <citation type="submission" date="2017-11" db="EMBL/GenBank/DDBJ databases">
        <title>Draft Genome Sequence of Sporolactobacillus inulinus NBRC 111894 Isolated from Koso, a Japanese Sugar-Vegetable Fermented Beverage.</title>
        <authorList>
            <person name="Chiou T.Y."/>
            <person name="Oshima K."/>
            <person name="Suda W."/>
            <person name="Hattori M."/>
            <person name="Takahashi T."/>
        </authorList>
    </citation>
    <scope>NUCLEOTIDE SEQUENCE [LARGE SCALE GENOMIC DNA]</scope>
    <source>
        <strain evidence="14 15">NBRC111894</strain>
    </source>
</reference>
<dbReference type="GO" id="GO:0046872">
    <property type="term" value="F:metal ion binding"/>
    <property type="evidence" value="ECO:0007669"/>
    <property type="project" value="UniProtKB-KW"/>
</dbReference>
<dbReference type="GO" id="GO:0051536">
    <property type="term" value="F:iron-sulfur cluster binding"/>
    <property type="evidence" value="ECO:0007669"/>
    <property type="project" value="UniProtKB-KW"/>
</dbReference>
<keyword evidence="3 14" id="KW-0560">Oxidoreductase</keyword>
<dbReference type="AlphaFoldDB" id="A0A4Y1ZGD0"/>
<evidence type="ECO:0000256" key="8">
    <source>
        <dbReference type="ARBA" id="ARBA00047685"/>
    </source>
</evidence>
<dbReference type="PANTHER" id="PTHR43073">
    <property type="entry name" value="DIHYDROPYRIMIDINE DEHYDROGENASE [NADP(+)]"/>
    <property type="match status" value="1"/>
</dbReference>
<dbReference type="EC" id="1.3.1.1" evidence="12"/>
<evidence type="ECO:0000256" key="4">
    <source>
        <dbReference type="ARBA" id="ARBA00023004"/>
    </source>
</evidence>
<dbReference type="InterPro" id="IPR017900">
    <property type="entry name" value="4Fe4S_Fe_S_CS"/>
</dbReference>
<evidence type="ECO:0000256" key="2">
    <source>
        <dbReference type="ARBA" id="ARBA00022723"/>
    </source>
</evidence>
<evidence type="ECO:0000256" key="12">
    <source>
        <dbReference type="ARBA" id="ARBA00049728"/>
    </source>
</evidence>
<evidence type="ECO:0000313" key="15">
    <source>
        <dbReference type="Proteomes" id="UP000319716"/>
    </source>
</evidence>
<dbReference type="InterPro" id="IPR013785">
    <property type="entry name" value="Aldolase_TIM"/>
</dbReference>
<dbReference type="EMBL" id="BEXB01000038">
    <property type="protein sequence ID" value="GAY78033.1"/>
    <property type="molecule type" value="Genomic_DNA"/>
</dbReference>
<evidence type="ECO:0000256" key="3">
    <source>
        <dbReference type="ARBA" id="ARBA00023002"/>
    </source>
</evidence>
<comment type="subunit">
    <text evidence="11">Heterotetramer of 2 PreA and 2 PreT subunits.</text>
</comment>
<comment type="function">
    <text evidence="10">Involved in pyrimidine base degradation. Catalyzes physiologically the reduction of uracil to 5,6-dihydrouracil (DHU) by using NADH as a specific cosubstrate. It also catalyzes the reverse reaction and the reduction of thymine to 5,6-dihydrothymine (DHT).</text>
</comment>
<evidence type="ECO:0000256" key="1">
    <source>
        <dbReference type="ARBA" id="ARBA00010804"/>
    </source>
</evidence>
<comment type="caution">
    <text evidence="14">The sequence shown here is derived from an EMBL/GenBank/DDBJ whole genome shotgun (WGS) entry which is preliminary data.</text>
</comment>
<comment type="similarity">
    <text evidence="1">Belongs to the dihydropyrimidine dehydrogenase family.</text>
</comment>
<dbReference type="GO" id="GO:0005737">
    <property type="term" value="C:cytoplasm"/>
    <property type="evidence" value="ECO:0007669"/>
    <property type="project" value="InterPro"/>
</dbReference>
<evidence type="ECO:0000256" key="7">
    <source>
        <dbReference type="ARBA" id="ARBA00032722"/>
    </source>
</evidence>
<dbReference type="SUPFAM" id="SSF54862">
    <property type="entry name" value="4Fe-4S ferredoxins"/>
    <property type="match status" value="1"/>
</dbReference>
<dbReference type="Gene3D" id="3.30.70.20">
    <property type="match status" value="1"/>
</dbReference>
<dbReference type="Gene3D" id="3.20.20.70">
    <property type="entry name" value="Aldolase class I"/>
    <property type="match status" value="1"/>
</dbReference>